<protein>
    <recommendedName>
        <fullName evidence="2">CTD kinase subunit gamma Ctk3 C-terminal domain-containing protein</fullName>
    </recommendedName>
</protein>
<dbReference type="InterPro" id="IPR024637">
    <property type="entry name" value="Ctk3_C"/>
</dbReference>
<dbReference type="GO" id="GO:0032786">
    <property type="term" value="P:positive regulation of DNA-templated transcription, elongation"/>
    <property type="evidence" value="ECO:0007669"/>
    <property type="project" value="InterPro"/>
</dbReference>
<accession>A0A4C2E921</accession>
<evidence type="ECO:0000256" key="1">
    <source>
        <dbReference type="SAM" id="MobiDB-lite"/>
    </source>
</evidence>
<dbReference type="EMBL" id="BIMX01000005">
    <property type="protein sequence ID" value="GCE98508.1"/>
    <property type="molecule type" value="Genomic_DNA"/>
</dbReference>
<name>A0A4C2E921_9SACH</name>
<dbReference type="PANTHER" id="PTHR28291:SF1">
    <property type="entry name" value="CTD KINASE SUBUNIT GAMMA"/>
    <property type="match status" value="1"/>
</dbReference>
<evidence type="ECO:0000313" key="4">
    <source>
        <dbReference type="Proteomes" id="UP000301737"/>
    </source>
</evidence>
<feature type="compositionally biased region" description="Basic residues" evidence="1">
    <location>
        <begin position="12"/>
        <end position="34"/>
    </location>
</feature>
<organism evidence="3 4">
    <name type="scientific">Zygosaccharomyces mellis</name>
    <dbReference type="NCBI Taxonomy" id="42258"/>
    <lineage>
        <taxon>Eukaryota</taxon>
        <taxon>Fungi</taxon>
        <taxon>Dikarya</taxon>
        <taxon>Ascomycota</taxon>
        <taxon>Saccharomycotina</taxon>
        <taxon>Saccharomycetes</taxon>
        <taxon>Saccharomycetales</taxon>
        <taxon>Saccharomycetaceae</taxon>
        <taxon>Zygosaccharomyces</taxon>
    </lineage>
</organism>
<evidence type="ECO:0000259" key="2">
    <source>
        <dbReference type="Pfam" id="PF12350"/>
    </source>
</evidence>
<dbReference type="InterPro" id="IPR042326">
    <property type="entry name" value="Ctk3"/>
</dbReference>
<reference evidence="3 4" key="1">
    <citation type="submission" date="2019-01" db="EMBL/GenBank/DDBJ databases">
        <title>Draft Genome Sequencing of Zygosaccharomyces mellis Ca-7.</title>
        <authorList>
            <person name="Shiwa Y."/>
            <person name="Kanesaki Y."/>
            <person name="Ishige T."/>
            <person name="Mura K."/>
            <person name="Hori T."/>
            <person name="Tamura T."/>
        </authorList>
    </citation>
    <scope>NUCLEOTIDE SEQUENCE [LARGE SCALE GENOMIC DNA]</scope>
    <source>
        <strain evidence="3 4">Ca-7</strain>
    </source>
</reference>
<gene>
    <name evidence="3" type="ORF">ZYGM_003888</name>
</gene>
<feature type="compositionally biased region" description="Low complexity" evidence="1">
    <location>
        <begin position="54"/>
        <end position="91"/>
    </location>
</feature>
<dbReference type="PANTHER" id="PTHR28291">
    <property type="entry name" value="CTD KINASE SUBUNIT GAMMA"/>
    <property type="match status" value="1"/>
</dbReference>
<feature type="domain" description="CTD kinase subunit gamma Ctk3 C-terminal" evidence="2">
    <location>
        <begin position="397"/>
        <end position="461"/>
    </location>
</feature>
<dbReference type="Pfam" id="PF12350">
    <property type="entry name" value="CTK3_C"/>
    <property type="match status" value="1"/>
</dbReference>
<dbReference type="GO" id="GO:0070692">
    <property type="term" value="C:CTDK-1 complex"/>
    <property type="evidence" value="ECO:0007669"/>
    <property type="project" value="InterPro"/>
</dbReference>
<dbReference type="GO" id="GO:0045943">
    <property type="term" value="P:positive regulation of transcription by RNA polymerase I"/>
    <property type="evidence" value="ECO:0007669"/>
    <property type="project" value="TreeGrafter"/>
</dbReference>
<dbReference type="Proteomes" id="UP000301737">
    <property type="component" value="Unassembled WGS sequence"/>
</dbReference>
<dbReference type="AlphaFoldDB" id="A0A4C2E921"/>
<evidence type="ECO:0000313" key="3">
    <source>
        <dbReference type="EMBL" id="GCE98508.1"/>
    </source>
</evidence>
<feature type="region of interest" description="Disordered" evidence="1">
    <location>
        <begin position="1"/>
        <end position="98"/>
    </location>
</feature>
<proteinExistence type="predicted"/>
<comment type="caution">
    <text evidence="3">The sequence shown here is derived from an EMBL/GenBank/DDBJ whole genome shotgun (WGS) entry which is preliminary data.</text>
</comment>
<keyword evidence="4" id="KW-1185">Reference proteome</keyword>
<dbReference type="OrthoDB" id="21266at2759"/>
<sequence>MAKTLSQGRKPGSGRKPGKGKTLRNGRKPGSGRRRRDEDESPSPPQQPQRTIDAGTAYGKTTAAAAVAGDTEASTSAGETTAANSSGTTSAKSRVSSRDLEAIDALRELNNSPPEPLTPTLTPTQSKGRHTEIVQNHTNEGPFVTHTRLLSNPSASSNLNSSAAWNSLAHPQPVNRSVGVNSIELGGASAQQDQKHTHTRLQFTSVIKNLQKTLGVSKRLDNDPVQFYLSHYEQHYEDFHQCLFDTATKMDSLDRLNVVIYYSKIVEVLHGNQSELNVRVLNQLLLPSIDSMLLLALPSQDWKALTNLNACTDIFQRCNSLMGGIVELHKPTMDSHLPLDKLQWYTPSEHPSIHYHESFQRAATLLQDRGAKQQHMFMQFKLFGLCPVPLSRPQPSTQTIIHRMETDREKHKRLKENLWVLPRPQSNILDEFEFRALWESTPQEGLTKSDYRNMSDMNRIAHASYSVK</sequence>